<protein>
    <submittedName>
        <fullName evidence="1">Uncharacterized protein</fullName>
    </submittedName>
</protein>
<dbReference type="EMBL" id="MN739271">
    <property type="protein sequence ID" value="QHS96303.1"/>
    <property type="molecule type" value="Genomic_DNA"/>
</dbReference>
<dbReference type="AlphaFoldDB" id="A0A6C0BYE9"/>
<organism evidence="1">
    <name type="scientific">viral metagenome</name>
    <dbReference type="NCBI Taxonomy" id="1070528"/>
    <lineage>
        <taxon>unclassified sequences</taxon>
        <taxon>metagenomes</taxon>
        <taxon>organismal metagenomes</taxon>
    </lineage>
</organism>
<name>A0A6C0BYE9_9ZZZZ</name>
<sequence>MTTLIASKFGTEHMQRTEITYRNTHQRHLSRFPWSHADARNYRSMMRGSCTQEQRILWWVTGLECGVFEQTDYFGEDHALVQSLYQSRTV</sequence>
<reference evidence="1" key="1">
    <citation type="journal article" date="2020" name="Nature">
        <title>Giant virus diversity and host interactions through global metagenomics.</title>
        <authorList>
            <person name="Schulz F."/>
            <person name="Roux S."/>
            <person name="Paez-Espino D."/>
            <person name="Jungbluth S."/>
            <person name="Walsh D.A."/>
            <person name="Denef V.J."/>
            <person name="McMahon K.D."/>
            <person name="Konstantinidis K.T."/>
            <person name="Eloe-Fadrosh E.A."/>
            <person name="Kyrpides N.C."/>
            <person name="Woyke T."/>
        </authorList>
    </citation>
    <scope>NUCLEOTIDE SEQUENCE</scope>
    <source>
        <strain evidence="1">GVMAG-M-3300020166-18</strain>
    </source>
</reference>
<proteinExistence type="predicted"/>
<accession>A0A6C0BYE9</accession>
<evidence type="ECO:0000313" key="1">
    <source>
        <dbReference type="EMBL" id="QHS96303.1"/>
    </source>
</evidence>